<accession>A0AAU7CSB8</accession>
<dbReference type="PANTHER" id="PTHR47708">
    <property type="match status" value="1"/>
</dbReference>
<proteinExistence type="predicted"/>
<dbReference type="InterPro" id="IPR056362">
    <property type="entry name" value="AtuA-like_ferredoxin_dom"/>
</dbReference>
<dbReference type="PANTHER" id="PTHR47708:SF2">
    <property type="entry name" value="SI:CH73-132F6.5"/>
    <property type="match status" value="1"/>
</dbReference>
<protein>
    <recommendedName>
        <fullName evidence="1">AtuA-like ferredoxin-fold domain-containing protein</fullName>
    </recommendedName>
</protein>
<sequence length="117" mass="12503">MFSDQPSVSLIRVGDVAHARSGDKGNRANIGVVANDACGYAWMKEVLTAQAVAEFFRPLRIGAVRRYELPKIHALNFVLENALGGGASRSLRIDSQGKALGVALLEMRLPGPATAKE</sequence>
<reference evidence="2" key="1">
    <citation type="submission" date="2024-05" db="EMBL/GenBank/DDBJ databases">
        <title>Planctomycetes of the genus Singulisphaera possess chitinolytic capabilities.</title>
        <authorList>
            <person name="Ivanova A."/>
        </authorList>
    </citation>
    <scope>NUCLEOTIDE SEQUENCE</scope>
    <source>
        <strain evidence="2">Ch08T</strain>
    </source>
</reference>
<dbReference type="Pfam" id="PF23544">
    <property type="entry name" value="AtuA_ferredoxin"/>
    <property type="match status" value="1"/>
</dbReference>
<feature type="domain" description="AtuA-like ferredoxin-fold" evidence="1">
    <location>
        <begin position="12"/>
        <end position="109"/>
    </location>
</feature>
<dbReference type="AlphaFoldDB" id="A0AAU7CSB8"/>
<evidence type="ECO:0000259" key="1">
    <source>
        <dbReference type="Pfam" id="PF23544"/>
    </source>
</evidence>
<dbReference type="EMBL" id="CP155447">
    <property type="protein sequence ID" value="XBH07923.1"/>
    <property type="molecule type" value="Genomic_DNA"/>
</dbReference>
<gene>
    <name evidence="2" type="ORF">V5E97_18390</name>
</gene>
<evidence type="ECO:0000313" key="2">
    <source>
        <dbReference type="EMBL" id="XBH07923.1"/>
    </source>
</evidence>
<dbReference type="RefSeq" id="WP_406700760.1">
    <property type="nucleotide sequence ID" value="NZ_CP155447.1"/>
</dbReference>
<organism evidence="2">
    <name type="scientific">Singulisphaera sp. Ch08</name>
    <dbReference type="NCBI Taxonomy" id="3120278"/>
    <lineage>
        <taxon>Bacteria</taxon>
        <taxon>Pseudomonadati</taxon>
        <taxon>Planctomycetota</taxon>
        <taxon>Planctomycetia</taxon>
        <taxon>Isosphaerales</taxon>
        <taxon>Isosphaeraceae</taxon>
        <taxon>Singulisphaera</taxon>
    </lineage>
</organism>
<name>A0AAU7CSB8_9BACT</name>